<dbReference type="Pfam" id="PF20345">
    <property type="entry name" value="DUF6640"/>
    <property type="match status" value="1"/>
</dbReference>
<feature type="transmembrane region" description="Helical" evidence="1">
    <location>
        <begin position="108"/>
        <end position="127"/>
    </location>
</feature>
<organism evidence="2 3">
    <name type="scientific">Thielaviopsis punctulata</name>
    <dbReference type="NCBI Taxonomy" id="72032"/>
    <lineage>
        <taxon>Eukaryota</taxon>
        <taxon>Fungi</taxon>
        <taxon>Dikarya</taxon>
        <taxon>Ascomycota</taxon>
        <taxon>Pezizomycotina</taxon>
        <taxon>Sordariomycetes</taxon>
        <taxon>Hypocreomycetidae</taxon>
        <taxon>Microascales</taxon>
        <taxon>Ceratocystidaceae</taxon>
        <taxon>Thielaviopsis</taxon>
    </lineage>
</organism>
<accession>A0A0F4ZAH0</accession>
<reference evidence="2 3" key="1">
    <citation type="submission" date="2015-03" db="EMBL/GenBank/DDBJ databases">
        <authorList>
            <person name="Radwan O."/>
            <person name="Al-Naeli F.A."/>
            <person name="Rendon G.A."/>
            <person name="Fields C."/>
        </authorList>
    </citation>
    <scope>NUCLEOTIDE SEQUENCE [LARGE SCALE GENOMIC DNA]</scope>
    <source>
        <strain evidence="2">CR-DP1</strain>
    </source>
</reference>
<evidence type="ECO:0000313" key="3">
    <source>
        <dbReference type="Proteomes" id="UP000033483"/>
    </source>
</evidence>
<dbReference type="EMBL" id="LAEV01001971">
    <property type="protein sequence ID" value="KKA26833.1"/>
    <property type="molecule type" value="Genomic_DNA"/>
</dbReference>
<keyword evidence="1" id="KW-0472">Membrane</keyword>
<dbReference type="OrthoDB" id="2819018at2759"/>
<dbReference type="InterPro" id="IPR046580">
    <property type="entry name" value="DUF6640"/>
</dbReference>
<name>A0A0F4ZAH0_9PEZI</name>
<protein>
    <submittedName>
        <fullName evidence="2">Uncharacterized protein</fullName>
    </submittedName>
</protein>
<proteinExistence type="predicted"/>
<dbReference type="Proteomes" id="UP000033483">
    <property type="component" value="Unassembled WGS sequence"/>
</dbReference>
<evidence type="ECO:0000256" key="1">
    <source>
        <dbReference type="SAM" id="Phobius"/>
    </source>
</evidence>
<gene>
    <name evidence="2" type="ORF">TD95_000776</name>
</gene>
<keyword evidence="1" id="KW-0812">Transmembrane</keyword>
<keyword evidence="3" id="KW-1185">Reference proteome</keyword>
<feature type="transmembrane region" description="Helical" evidence="1">
    <location>
        <begin position="39"/>
        <end position="59"/>
    </location>
</feature>
<dbReference type="AlphaFoldDB" id="A0A0F4ZAH0"/>
<evidence type="ECO:0000313" key="2">
    <source>
        <dbReference type="EMBL" id="KKA26833.1"/>
    </source>
</evidence>
<feature type="transmembrane region" description="Helical" evidence="1">
    <location>
        <begin position="75"/>
        <end position="96"/>
    </location>
</feature>
<sequence>MFGKTLLTLAGIGLIGGAPIADLSESHIYNPRWPPHAKFHNGQTISLSILLGLATLYYTHRRPASPMQRRQDVRVAVLAGSVYWVAGLLAGAFPGASGLDPEFGGPGFPQMPIFMAFLGMALVGGFVEGV</sequence>
<keyword evidence="1" id="KW-1133">Transmembrane helix</keyword>
<comment type="caution">
    <text evidence="2">The sequence shown here is derived from an EMBL/GenBank/DDBJ whole genome shotgun (WGS) entry which is preliminary data.</text>
</comment>